<dbReference type="Proteomes" id="UP001149165">
    <property type="component" value="Unassembled WGS sequence"/>
</dbReference>
<proteinExistence type="predicted"/>
<reference evidence="1" key="1">
    <citation type="submission" date="2022-11" db="EMBL/GenBank/DDBJ databases">
        <authorList>
            <person name="Petersen C."/>
        </authorList>
    </citation>
    <scope>NUCLEOTIDE SEQUENCE</scope>
    <source>
        <strain evidence="1">IBT 30069</strain>
    </source>
</reference>
<dbReference type="AlphaFoldDB" id="A0A9W9EVR1"/>
<organism evidence="1 2">
    <name type="scientific">Penicillium angulare</name>
    <dbReference type="NCBI Taxonomy" id="116970"/>
    <lineage>
        <taxon>Eukaryota</taxon>
        <taxon>Fungi</taxon>
        <taxon>Dikarya</taxon>
        <taxon>Ascomycota</taxon>
        <taxon>Pezizomycotina</taxon>
        <taxon>Eurotiomycetes</taxon>
        <taxon>Eurotiomycetidae</taxon>
        <taxon>Eurotiales</taxon>
        <taxon>Aspergillaceae</taxon>
        <taxon>Penicillium</taxon>
    </lineage>
</organism>
<dbReference type="OrthoDB" id="4332801at2759"/>
<protein>
    <submittedName>
        <fullName evidence="1">Uncharacterized protein</fullName>
    </submittedName>
</protein>
<evidence type="ECO:0000313" key="1">
    <source>
        <dbReference type="EMBL" id="KAJ5088853.1"/>
    </source>
</evidence>
<gene>
    <name evidence="1" type="ORF">N7456_012469</name>
</gene>
<reference evidence="1" key="2">
    <citation type="journal article" date="2023" name="IMA Fungus">
        <title>Comparative genomic study of the Penicillium genus elucidates a diverse pangenome and 15 lateral gene transfer events.</title>
        <authorList>
            <person name="Petersen C."/>
            <person name="Sorensen T."/>
            <person name="Nielsen M.R."/>
            <person name="Sondergaard T.E."/>
            <person name="Sorensen J.L."/>
            <person name="Fitzpatrick D.A."/>
            <person name="Frisvad J.C."/>
            <person name="Nielsen K.L."/>
        </authorList>
    </citation>
    <scope>NUCLEOTIDE SEQUENCE</scope>
    <source>
        <strain evidence="1">IBT 30069</strain>
    </source>
</reference>
<accession>A0A9W9EVR1</accession>
<evidence type="ECO:0000313" key="2">
    <source>
        <dbReference type="Proteomes" id="UP001149165"/>
    </source>
</evidence>
<sequence length="161" mass="18289">MPPASKPYDEYKSIWSPKLIKRIRSKFAAAVDTSGEHVSVVIHTLSGPYTDTKCKVLGVFTTTYVANRKAIDFFARKFPEFLDPNPDGNWDGFYELEPGAIYDFDANEVGWSVSESGELSLKVDSEDECRVFVERQVVHKNYRKKVAKDRTSHQTLFSGQL</sequence>
<keyword evidence="2" id="KW-1185">Reference proteome</keyword>
<dbReference type="EMBL" id="JAPQKH010000007">
    <property type="protein sequence ID" value="KAJ5088853.1"/>
    <property type="molecule type" value="Genomic_DNA"/>
</dbReference>
<name>A0A9W9EVR1_9EURO</name>
<comment type="caution">
    <text evidence="1">The sequence shown here is derived from an EMBL/GenBank/DDBJ whole genome shotgun (WGS) entry which is preliminary data.</text>
</comment>